<comment type="similarity">
    <text evidence="2">Belongs to the 'GDSL' lipolytic enzyme family.</text>
</comment>
<dbReference type="STRING" id="4081.A0A3Q7FCY6"/>
<dbReference type="Gramene" id="Solyc03g005900.3.1">
    <property type="protein sequence ID" value="Solyc03g005900.3.1"/>
    <property type="gene ID" value="Solyc03g005900.3"/>
</dbReference>
<dbReference type="Gene3D" id="3.40.50.1110">
    <property type="entry name" value="SGNH hydrolase"/>
    <property type="match status" value="2"/>
</dbReference>
<evidence type="ECO:0000256" key="2">
    <source>
        <dbReference type="ARBA" id="ARBA00008668"/>
    </source>
</evidence>
<dbReference type="SUPFAM" id="SSF52266">
    <property type="entry name" value="SGNH hydrolase"/>
    <property type="match status" value="1"/>
</dbReference>
<comment type="subcellular location">
    <subcellularLocation>
        <location evidence="1">Secreted</location>
    </subcellularLocation>
</comment>
<evidence type="ECO:0000256" key="3">
    <source>
        <dbReference type="ARBA" id="ARBA00022525"/>
    </source>
</evidence>
<feature type="chain" id="PRO_5018555078" evidence="8">
    <location>
        <begin position="25"/>
        <end position="284"/>
    </location>
</feature>
<dbReference type="InterPro" id="IPR001087">
    <property type="entry name" value="GDSL"/>
</dbReference>
<reference evidence="9" key="2">
    <citation type="submission" date="2019-01" db="UniProtKB">
        <authorList>
            <consortium name="EnsemblPlants"/>
        </authorList>
    </citation>
    <scope>IDENTIFICATION</scope>
    <source>
        <strain evidence="9">cv. Heinz 1706</strain>
    </source>
</reference>
<protein>
    <submittedName>
        <fullName evidence="9">Uncharacterized protein</fullName>
    </submittedName>
</protein>
<dbReference type="PANTHER" id="PTHR45650:SF70">
    <property type="entry name" value="GDSL-LIPASE PROTEIN"/>
    <property type="match status" value="1"/>
</dbReference>
<evidence type="ECO:0000256" key="4">
    <source>
        <dbReference type="ARBA" id="ARBA00022729"/>
    </source>
</evidence>
<dbReference type="GO" id="GO:0005576">
    <property type="term" value="C:extracellular region"/>
    <property type="evidence" value="ECO:0007669"/>
    <property type="project" value="UniProtKB-SubCell"/>
</dbReference>
<dbReference type="GO" id="GO:0016042">
    <property type="term" value="P:lipid catabolic process"/>
    <property type="evidence" value="ECO:0007669"/>
    <property type="project" value="UniProtKB-KW"/>
</dbReference>
<dbReference type="InterPro" id="IPR035669">
    <property type="entry name" value="SGNH_plant_lipase-like"/>
</dbReference>
<name>A0A3Q7FCY6_SOLLC</name>
<dbReference type="EnsemblPlants" id="Solyc03g005900.3.1">
    <property type="protein sequence ID" value="Solyc03g005900.3.1"/>
    <property type="gene ID" value="Solyc03g005900.3"/>
</dbReference>
<feature type="signal peptide" evidence="8">
    <location>
        <begin position="1"/>
        <end position="24"/>
    </location>
</feature>
<sequence length="284" mass="31276">MMCGDLKIMCVFLLILNLLGDNYGAKGEPQVPCYFIFGDSLVDNGNNNVIRSLARADYLPYGIDFPDGPTGRFSNGKTTVDVIAELLGFDDYIPPYATARGREILRGVNFASAAAGIREETGQQLTLYNYGARKFVLIGVGQIGCSPNALAQNSPDGRTCAQNINVANQLFNNKLRALVDNLNRNTPNAKLIYINAYGIFQDLIDNPFAFGFRVTNAGCCGIGRNNGQITCLPFQNPCQNRNEYLFWDAFHPGEAANIIVGRRSYRAQKSTDAYPFDIQRLAQL</sequence>
<evidence type="ECO:0000256" key="6">
    <source>
        <dbReference type="ARBA" id="ARBA00022963"/>
    </source>
</evidence>
<keyword evidence="6" id="KW-0442">Lipid degradation</keyword>
<dbReference type="Proteomes" id="UP000004994">
    <property type="component" value="Chromosome 3"/>
</dbReference>
<accession>A0A3Q7FCY6</accession>
<dbReference type="InterPro" id="IPR036514">
    <property type="entry name" value="SGNH_hydro_sf"/>
</dbReference>
<keyword evidence="7" id="KW-0443">Lipid metabolism</keyword>
<dbReference type="AlphaFoldDB" id="A0A3Q7FCY6"/>
<dbReference type="Pfam" id="PF00657">
    <property type="entry name" value="Lipase_GDSL"/>
    <property type="match status" value="1"/>
</dbReference>
<dbReference type="GO" id="GO:0016788">
    <property type="term" value="F:hydrolase activity, acting on ester bonds"/>
    <property type="evidence" value="ECO:0007669"/>
    <property type="project" value="InterPro"/>
</dbReference>
<dbReference type="SMR" id="A0A3Q7FCY6"/>
<dbReference type="CDD" id="cd01837">
    <property type="entry name" value="SGNH_plant_lipase_like"/>
    <property type="match status" value="1"/>
</dbReference>
<dbReference type="InParanoid" id="A0A3Q7FCY6"/>
<dbReference type="OMA" id="MVAMILN"/>
<organism evidence="9">
    <name type="scientific">Solanum lycopersicum</name>
    <name type="common">Tomato</name>
    <name type="synonym">Lycopersicon esculentum</name>
    <dbReference type="NCBI Taxonomy" id="4081"/>
    <lineage>
        <taxon>Eukaryota</taxon>
        <taxon>Viridiplantae</taxon>
        <taxon>Streptophyta</taxon>
        <taxon>Embryophyta</taxon>
        <taxon>Tracheophyta</taxon>
        <taxon>Spermatophyta</taxon>
        <taxon>Magnoliopsida</taxon>
        <taxon>eudicotyledons</taxon>
        <taxon>Gunneridae</taxon>
        <taxon>Pentapetalae</taxon>
        <taxon>asterids</taxon>
        <taxon>lamiids</taxon>
        <taxon>Solanales</taxon>
        <taxon>Solanaceae</taxon>
        <taxon>Solanoideae</taxon>
        <taxon>Solaneae</taxon>
        <taxon>Solanum</taxon>
        <taxon>Solanum subgen. Lycopersicon</taxon>
    </lineage>
</organism>
<dbReference type="InterPro" id="IPR051238">
    <property type="entry name" value="GDSL_esterase/lipase"/>
</dbReference>
<evidence type="ECO:0000256" key="8">
    <source>
        <dbReference type="SAM" id="SignalP"/>
    </source>
</evidence>
<evidence type="ECO:0000313" key="10">
    <source>
        <dbReference type="Proteomes" id="UP000004994"/>
    </source>
</evidence>
<keyword evidence="3" id="KW-0964">Secreted</keyword>
<dbReference type="PANTHER" id="PTHR45650">
    <property type="entry name" value="GDSL-LIKE LIPASE/ACYLHYDROLASE-RELATED"/>
    <property type="match status" value="1"/>
</dbReference>
<proteinExistence type="inferred from homology"/>
<keyword evidence="4 8" id="KW-0732">Signal</keyword>
<keyword evidence="5" id="KW-0378">Hydrolase</keyword>
<evidence type="ECO:0000256" key="5">
    <source>
        <dbReference type="ARBA" id="ARBA00022801"/>
    </source>
</evidence>
<evidence type="ECO:0000256" key="1">
    <source>
        <dbReference type="ARBA" id="ARBA00004613"/>
    </source>
</evidence>
<evidence type="ECO:0000313" key="9">
    <source>
        <dbReference type="EnsemblPlants" id="Solyc03g005900.3.1"/>
    </source>
</evidence>
<reference evidence="9" key="1">
    <citation type="journal article" date="2012" name="Nature">
        <title>The tomato genome sequence provides insights into fleshy fruit evolution.</title>
        <authorList>
            <consortium name="Tomato Genome Consortium"/>
        </authorList>
    </citation>
    <scope>NUCLEOTIDE SEQUENCE [LARGE SCALE GENOMIC DNA]</scope>
    <source>
        <strain evidence="9">cv. Heinz 1706</strain>
    </source>
</reference>
<keyword evidence="10" id="KW-1185">Reference proteome</keyword>
<evidence type="ECO:0000256" key="7">
    <source>
        <dbReference type="ARBA" id="ARBA00023098"/>
    </source>
</evidence>